<evidence type="ECO:0000256" key="1">
    <source>
        <dbReference type="PROSITE-ProRule" id="PRU00047"/>
    </source>
</evidence>
<comment type="caution">
    <text evidence="3">The sequence shown here is derived from an EMBL/GenBank/DDBJ whole genome shotgun (WGS) entry which is preliminary data.</text>
</comment>
<dbReference type="GO" id="GO:0003676">
    <property type="term" value="F:nucleic acid binding"/>
    <property type="evidence" value="ECO:0007669"/>
    <property type="project" value="InterPro"/>
</dbReference>
<feature type="domain" description="CCHC-type" evidence="2">
    <location>
        <begin position="76"/>
        <end position="89"/>
    </location>
</feature>
<feature type="non-terminal residue" evidence="3">
    <location>
        <position position="131"/>
    </location>
</feature>
<dbReference type="SUPFAM" id="SSF57756">
    <property type="entry name" value="Retrovirus zinc finger-like domains"/>
    <property type="match status" value="1"/>
</dbReference>
<feature type="non-terminal residue" evidence="3">
    <location>
        <position position="1"/>
    </location>
</feature>
<dbReference type="EMBL" id="BTRK01000005">
    <property type="protein sequence ID" value="GMR52431.1"/>
    <property type="molecule type" value="Genomic_DNA"/>
</dbReference>
<dbReference type="Gene3D" id="4.10.60.10">
    <property type="entry name" value="Zinc finger, CCHC-type"/>
    <property type="match status" value="1"/>
</dbReference>
<organism evidence="3 4">
    <name type="scientific">Pristionchus mayeri</name>
    <dbReference type="NCBI Taxonomy" id="1317129"/>
    <lineage>
        <taxon>Eukaryota</taxon>
        <taxon>Metazoa</taxon>
        <taxon>Ecdysozoa</taxon>
        <taxon>Nematoda</taxon>
        <taxon>Chromadorea</taxon>
        <taxon>Rhabditida</taxon>
        <taxon>Rhabditina</taxon>
        <taxon>Diplogasteromorpha</taxon>
        <taxon>Diplogasteroidea</taxon>
        <taxon>Neodiplogasteridae</taxon>
        <taxon>Pristionchus</taxon>
    </lineage>
</organism>
<proteinExistence type="predicted"/>
<evidence type="ECO:0000313" key="3">
    <source>
        <dbReference type="EMBL" id="GMR52431.1"/>
    </source>
</evidence>
<evidence type="ECO:0000259" key="2">
    <source>
        <dbReference type="PROSITE" id="PS50158"/>
    </source>
</evidence>
<protein>
    <recommendedName>
        <fullName evidence="2">CCHC-type domain-containing protein</fullName>
    </recommendedName>
</protein>
<keyword evidence="4" id="KW-1185">Reference proteome</keyword>
<name>A0AAN5CWQ2_9BILA</name>
<keyword evidence="1" id="KW-0479">Metal-binding</keyword>
<dbReference type="Pfam" id="PF00098">
    <property type="entry name" value="zf-CCHC"/>
    <property type="match status" value="1"/>
</dbReference>
<dbReference type="SMART" id="SM00343">
    <property type="entry name" value="ZnF_C2HC"/>
    <property type="match status" value="1"/>
</dbReference>
<dbReference type="Proteomes" id="UP001328107">
    <property type="component" value="Unassembled WGS sequence"/>
</dbReference>
<dbReference type="InterPro" id="IPR001878">
    <property type="entry name" value="Znf_CCHC"/>
</dbReference>
<evidence type="ECO:0000313" key="4">
    <source>
        <dbReference type="Proteomes" id="UP001328107"/>
    </source>
</evidence>
<reference evidence="4" key="1">
    <citation type="submission" date="2022-10" db="EMBL/GenBank/DDBJ databases">
        <title>Genome assembly of Pristionchus species.</title>
        <authorList>
            <person name="Yoshida K."/>
            <person name="Sommer R.J."/>
        </authorList>
    </citation>
    <scope>NUCLEOTIDE SEQUENCE [LARGE SCALE GENOMIC DNA]</scope>
    <source>
        <strain evidence="4">RS5460</strain>
    </source>
</reference>
<sequence>KEDYDEVVKKAMAPDTLEDALRLAKRYESLMESMASSMIALGVAQKTMRAQHAMDYDQVEHTDGEPQRNFRAGITCYGCGEEGHYESECTAWAYPDYSGDHQLGGYGDITIPMPTSSQQSLYLASTVITRN</sequence>
<dbReference type="PROSITE" id="PS50158">
    <property type="entry name" value="ZF_CCHC"/>
    <property type="match status" value="1"/>
</dbReference>
<dbReference type="GO" id="GO:0008270">
    <property type="term" value="F:zinc ion binding"/>
    <property type="evidence" value="ECO:0007669"/>
    <property type="project" value="UniProtKB-KW"/>
</dbReference>
<dbReference type="AlphaFoldDB" id="A0AAN5CWQ2"/>
<dbReference type="GO" id="GO:0019899">
    <property type="term" value="F:enzyme binding"/>
    <property type="evidence" value="ECO:0007669"/>
    <property type="project" value="UniProtKB-ARBA"/>
</dbReference>
<keyword evidence="1" id="KW-0863">Zinc-finger</keyword>
<keyword evidence="1" id="KW-0862">Zinc</keyword>
<dbReference type="InterPro" id="IPR036875">
    <property type="entry name" value="Znf_CCHC_sf"/>
</dbReference>
<accession>A0AAN5CWQ2</accession>
<gene>
    <name evidence="3" type="ORF">PMAYCL1PPCAC_22626</name>
</gene>